<dbReference type="Proteomes" id="UP000188219">
    <property type="component" value="Chromosome"/>
</dbReference>
<dbReference type="OrthoDB" id="9811366at2"/>
<accession>A0A1Q2MA32</accession>
<sequence length="92" mass="10657">MQKTVTIHFCVQCNWMLRATWMAQELLYTFSEDLDQVALQPGSGGVFEIHVGEQLIWERKRDGGFPGAKELKQKVRDVLFPERDLGHVDKRP</sequence>
<gene>
    <name evidence="2" type="ORF">Mag101_13525</name>
</gene>
<dbReference type="InterPro" id="IPR036249">
    <property type="entry name" value="Thioredoxin-like_sf"/>
</dbReference>
<keyword evidence="3" id="KW-1185">Reference proteome</keyword>
<keyword evidence="1" id="KW-0676">Redox-active center</keyword>
<dbReference type="Gene3D" id="3.40.30.10">
    <property type="entry name" value="Glutaredoxin"/>
    <property type="match status" value="1"/>
</dbReference>
<evidence type="ECO:0000313" key="2">
    <source>
        <dbReference type="EMBL" id="AQQ69583.1"/>
    </source>
</evidence>
<evidence type="ECO:0000256" key="1">
    <source>
        <dbReference type="ARBA" id="ARBA00023284"/>
    </source>
</evidence>
<dbReference type="EMBL" id="CP019650">
    <property type="protein sequence ID" value="AQQ69583.1"/>
    <property type="molecule type" value="Genomic_DNA"/>
</dbReference>
<dbReference type="PANTHER" id="PTHR36417">
    <property type="entry name" value="SELENOPROTEIN DOMAIN PROTEIN (AFU_ORTHOLOGUE AFUA_1G05220)"/>
    <property type="match status" value="1"/>
</dbReference>
<dbReference type="SUPFAM" id="SSF52833">
    <property type="entry name" value="Thioredoxin-like"/>
    <property type="match status" value="1"/>
</dbReference>
<dbReference type="PANTHER" id="PTHR36417:SF2">
    <property type="entry name" value="SELENOPROTEIN DOMAIN PROTEIN (AFU_ORTHOLOGUE AFUA_1G05220)"/>
    <property type="match status" value="1"/>
</dbReference>
<dbReference type="InterPro" id="IPR011893">
    <property type="entry name" value="Selenoprotein_Rdx-typ"/>
</dbReference>
<dbReference type="Pfam" id="PF10262">
    <property type="entry name" value="Rdx"/>
    <property type="match status" value="1"/>
</dbReference>
<dbReference type="NCBIfam" id="TIGR02174">
    <property type="entry name" value="CXXU_selWTH"/>
    <property type="match status" value="1"/>
</dbReference>
<organism evidence="2 3">
    <name type="scientific">Microbulbifer agarilyticus</name>
    <dbReference type="NCBI Taxonomy" id="260552"/>
    <lineage>
        <taxon>Bacteria</taxon>
        <taxon>Pseudomonadati</taxon>
        <taxon>Pseudomonadota</taxon>
        <taxon>Gammaproteobacteria</taxon>
        <taxon>Cellvibrionales</taxon>
        <taxon>Microbulbiferaceae</taxon>
        <taxon>Microbulbifer</taxon>
    </lineage>
</organism>
<proteinExistence type="predicted"/>
<dbReference type="eggNOG" id="COG3526">
    <property type="taxonomic scope" value="Bacteria"/>
</dbReference>
<dbReference type="KEGG" id="maga:Mag101_13525"/>
<protein>
    <submittedName>
        <fullName evidence="2">SelT/selW/selH selenoprotein domain-containing protein</fullName>
    </submittedName>
</protein>
<evidence type="ECO:0000313" key="3">
    <source>
        <dbReference type="Proteomes" id="UP000188219"/>
    </source>
</evidence>
<reference evidence="2" key="1">
    <citation type="submission" date="2017-02" db="EMBL/GenBank/DDBJ databases">
        <title>Genome of Microbulbifer agarilyticus GP101.</title>
        <authorList>
            <person name="Jung J."/>
            <person name="Bae S.S."/>
            <person name="Baek K."/>
        </authorList>
    </citation>
    <scope>NUCLEOTIDE SEQUENCE [LARGE SCALE GENOMIC DNA]</scope>
    <source>
        <strain evidence="2">GP101</strain>
    </source>
</reference>
<name>A0A1Q2MA32_9GAMM</name>
<dbReference type="STRING" id="260552.Mag101_13525"/>
<dbReference type="AlphaFoldDB" id="A0A1Q2MA32"/>